<dbReference type="InterPro" id="IPR012340">
    <property type="entry name" value="NA-bd_OB-fold"/>
</dbReference>
<dbReference type="GO" id="GO:0003676">
    <property type="term" value="F:nucleic acid binding"/>
    <property type="evidence" value="ECO:0007669"/>
    <property type="project" value="InterPro"/>
</dbReference>
<evidence type="ECO:0000313" key="2">
    <source>
        <dbReference type="EMBL" id="XBH23125.1"/>
    </source>
</evidence>
<dbReference type="SMART" id="SM00357">
    <property type="entry name" value="CSP"/>
    <property type="match status" value="1"/>
</dbReference>
<organism evidence="2">
    <name type="scientific">Jonesiaceae bacterium BS-20</name>
    <dbReference type="NCBI Taxonomy" id="3120821"/>
    <lineage>
        <taxon>Bacteria</taxon>
        <taxon>Bacillati</taxon>
        <taxon>Actinomycetota</taxon>
        <taxon>Actinomycetes</taxon>
        <taxon>Micrococcales</taxon>
        <taxon>Jonesiaceae</taxon>
    </lineage>
</organism>
<gene>
    <name evidence="2" type="ORF">V5R04_00910</name>
</gene>
<dbReference type="InterPro" id="IPR011129">
    <property type="entry name" value="CSD"/>
</dbReference>
<dbReference type="Pfam" id="PF00313">
    <property type="entry name" value="CSD"/>
    <property type="match status" value="1"/>
</dbReference>
<dbReference type="AlphaFoldDB" id="A0AAU7DZH6"/>
<reference evidence="2" key="1">
    <citation type="submission" date="2024-02" db="EMBL/GenBank/DDBJ databases">
        <title>Tomenella chthoni gen. nov. sp. nov., a member of the family Jonesiaceae isolated from bat guano.</title>
        <authorList>
            <person name="Miller S.L."/>
            <person name="King J."/>
            <person name="Sankaranarayanan K."/>
            <person name="Lawson P.A."/>
        </authorList>
    </citation>
    <scope>NUCLEOTIDE SEQUENCE</scope>
    <source>
        <strain evidence="2">BS-20</strain>
    </source>
</reference>
<sequence>MPTGKVKFFDAERGFGFITTDEGDQVFLHASALPQDAPAPKQGARVEFGVADGKKGPQALSVKYLDPLPSIARATRRPAEEVAVMVEDVIRLLDSLGNQLRRGRYPDKATASKTAIVLRGIADSIEA</sequence>
<dbReference type="Gene3D" id="2.40.50.140">
    <property type="entry name" value="Nucleic acid-binding proteins"/>
    <property type="match status" value="1"/>
</dbReference>
<dbReference type="PRINTS" id="PR00050">
    <property type="entry name" value="COLDSHOCK"/>
</dbReference>
<accession>A0AAU7DZH6</accession>
<feature type="domain" description="CSD" evidence="1">
    <location>
        <begin position="1"/>
        <end position="64"/>
    </location>
</feature>
<dbReference type="SUPFAM" id="SSF50249">
    <property type="entry name" value="Nucleic acid-binding proteins"/>
    <property type="match status" value="1"/>
</dbReference>
<protein>
    <submittedName>
        <fullName evidence="2">Cold shock domain-containing protein</fullName>
    </submittedName>
</protein>
<dbReference type="PANTHER" id="PTHR11544">
    <property type="entry name" value="COLD SHOCK DOMAIN CONTAINING PROTEINS"/>
    <property type="match status" value="1"/>
</dbReference>
<evidence type="ECO:0000259" key="1">
    <source>
        <dbReference type="PROSITE" id="PS51857"/>
    </source>
</evidence>
<name>A0AAU7DZH6_9MICO</name>
<proteinExistence type="predicted"/>
<dbReference type="EMBL" id="CP146203">
    <property type="protein sequence ID" value="XBH23125.1"/>
    <property type="molecule type" value="Genomic_DNA"/>
</dbReference>
<dbReference type="InterPro" id="IPR050181">
    <property type="entry name" value="Cold_shock_domain"/>
</dbReference>
<dbReference type="InterPro" id="IPR002059">
    <property type="entry name" value="CSP_DNA-bd"/>
</dbReference>
<dbReference type="PROSITE" id="PS51857">
    <property type="entry name" value="CSD_2"/>
    <property type="match status" value="1"/>
</dbReference>